<dbReference type="InterPro" id="IPR036052">
    <property type="entry name" value="TrpB-like_PALP_sf"/>
</dbReference>
<evidence type="ECO:0000256" key="1">
    <source>
        <dbReference type="ARBA" id="ARBA00001933"/>
    </source>
</evidence>
<organism evidence="6">
    <name type="scientific">Aureoumbra lagunensis</name>
    <dbReference type="NCBI Taxonomy" id="44058"/>
    <lineage>
        <taxon>Eukaryota</taxon>
        <taxon>Sar</taxon>
        <taxon>Stramenopiles</taxon>
        <taxon>Ochrophyta</taxon>
        <taxon>Pelagophyceae</taxon>
        <taxon>Pelagomonadales</taxon>
        <taxon>Aureoumbra</taxon>
    </lineage>
</organism>
<name>A0A7S3K2G3_9STRA</name>
<keyword evidence="3" id="KW-0663">Pyridoxal phosphate</keyword>
<keyword evidence="4" id="KW-0732">Signal</keyword>
<dbReference type="AlphaFoldDB" id="A0A7S3K2G3"/>
<dbReference type="InterPro" id="IPR001926">
    <property type="entry name" value="TrpB-like_PALP"/>
</dbReference>
<comment type="similarity">
    <text evidence="2">Belongs to the ACC deaminase/D-cysteine desulfhydrase family.</text>
</comment>
<dbReference type="EMBL" id="HBIJ01017034">
    <property type="protein sequence ID" value="CAE0370563.1"/>
    <property type="molecule type" value="Transcribed_RNA"/>
</dbReference>
<dbReference type="PANTHER" id="PTHR43780:SF2">
    <property type="entry name" value="1-AMINOCYCLOPROPANE-1-CARBOXYLATE DEAMINASE-RELATED"/>
    <property type="match status" value="1"/>
</dbReference>
<accession>A0A7S3K2G3</accession>
<evidence type="ECO:0000256" key="3">
    <source>
        <dbReference type="ARBA" id="ARBA00022898"/>
    </source>
</evidence>
<feature type="domain" description="Tryptophan synthase beta chain-like PALP" evidence="5">
    <location>
        <begin position="61"/>
        <end position="250"/>
    </location>
</feature>
<feature type="signal peptide" evidence="4">
    <location>
        <begin position="1"/>
        <end position="18"/>
    </location>
</feature>
<dbReference type="Pfam" id="PF00291">
    <property type="entry name" value="PALP"/>
    <property type="match status" value="1"/>
</dbReference>
<proteinExistence type="inferred from homology"/>
<evidence type="ECO:0000256" key="4">
    <source>
        <dbReference type="SAM" id="SignalP"/>
    </source>
</evidence>
<feature type="chain" id="PRO_5031404638" description="Tryptophan synthase beta chain-like PALP domain-containing protein" evidence="4">
    <location>
        <begin position="19"/>
        <end position="401"/>
    </location>
</feature>
<evidence type="ECO:0000259" key="5">
    <source>
        <dbReference type="Pfam" id="PF00291"/>
    </source>
</evidence>
<reference evidence="6" key="1">
    <citation type="submission" date="2021-01" db="EMBL/GenBank/DDBJ databases">
        <authorList>
            <person name="Corre E."/>
            <person name="Pelletier E."/>
            <person name="Niang G."/>
            <person name="Scheremetjew M."/>
            <person name="Finn R."/>
            <person name="Kale V."/>
            <person name="Holt S."/>
            <person name="Cochrane G."/>
            <person name="Meng A."/>
            <person name="Brown T."/>
            <person name="Cohen L."/>
        </authorList>
    </citation>
    <scope>NUCLEOTIDE SEQUENCE</scope>
    <source>
        <strain evidence="6">CCMP1510</strain>
    </source>
</reference>
<dbReference type="GO" id="GO:0019148">
    <property type="term" value="F:D-cysteine desulfhydrase activity"/>
    <property type="evidence" value="ECO:0007669"/>
    <property type="project" value="TreeGrafter"/>
</dbReference>
<comment type="cofactor">
    <cofactor evidence="1">
        <name>pyridoxal 5'-phosphate</name>
        <dbReference type="ChEBI" id="CHEBI:597326"/>
    </cofactor>
</comment>
<dbReference type="InterPro" id="IPR027278">
    <property type="entry name" value="ACCD_DCysDesulf"/>
</dbReference>
<gene>
    <name evidence="6" type="ORF">ALAG00032_LOCUS11342</name>
</gene>
<dbReference type="Gene3D" id="3.40.50.1100">
    <property type="match status" value="2"/>
</dbReference>
<sequence length="401" mass="44681">MHCLFCFMLALLMSKSYQLYSLSKPFRKSLTRFRQSVSSMDVIIPSSAAPLGRVKIRKRNFWVKRDDQWRLSGELGGGISGNKARKLLHFAVNRTSTAPIVASMGGHQSNACVAMAALCRARGLRMLYLCKPVPRWLRKNPAGNYARGLALGVELVPLQPEVYRRCTYDVIYRDQLLQQLIDDDDQIEWLPQGAAYVGAEYGISILAQELAEAFQGSPLRVVLPGGTGTTALFLARHLVKHAPNSLVFCVPCGTTAKGLEVQMQSLDKASGGHGIFPIILDDPNPKFRFGTPSDREWRIWNEIKDAGLFLELLYAPHTWDIVLRALGLDSDPDIQKCSMLYDDDADNIVYLHCGGIEGVATQLTRYRRAGFHFDDDDADADELLLTLDKNDGLNTVKSPTY</sequence>
<dbReference type="SUPFAM" id="SSF53686">
    <property type="entry name" value="Tryptophan synthase beta subunit-like PLP-dependent enzymes"/>
    <property type="match status" value="1"/>
</dbReference>
<dbReference type="PANTHER" id="PTHR43780">
    <property type="entry name" value="1-AMINOCYCLOPROPANE-1-CARBOXYLATE DEAMINASE-RELATED"/>
    <property type="match status" value="1"/>
</dbReference>
<evidence type="ECO:0000256" key="2">
    <source>
        <dbReference type="ARBA" id="ARBA00008639"/>
    </source>
</evidence>
<protein>
    <recommendedName>
        <fullName evidence="5">Tryptophan synthase beta chain-like PALP domain-containing protein</fullName>
    </recommendedName>
</protein>
<evidence type="ECO:0000313" key="6">
    <source>
        <dbReference type="EMBL" id="CAE0370563.1"/>
    </source>
</evidence>